<comment type="catalytic activity">
    <reaction evidence="1">
        <text>ATP + protein L-histidine = ADP + protein N-phospho-L-histidine.</text>
        <dbReference type="EC" id="2.7.13.3"/>
    </reaction>
</comment>
<dbReference type="InterPro" id="IPR003594">
    <property type="entry name" value="HATPase_dom"/>
</dbReference>
<dbReference type="SMART" id="SM00065">
    <property type="entry name" value="GAF"/>
    <property type="match status" value="1"/>
</dbReference>
<dbReference type="Pfam" id="PF02518">
    <property type="entry name" value="HATPase_c"/>
    <property type="match status" value="1"/>
</dbReference>
<dbReference type="PANTHER" id="PTHR43547:SF2">
    <property type="entry name" value="HYBRID SIGNAL TRANSDUCTION HISTIDINE KINASE C"/>
    <property type="match status" value="1"/>
</dbReference>
<dbReference type="SUPFAM" id="SSF55874">
    <property type="entry name" value="ATPase domain of HSP90 chaperone/DNA topoisomerase II/histidine kinase"/>
    <property type="match status" value="1"/>
</dbReference>
<dbReference type="SMART" id="SM00387">
    <property type="entry name" value="HATPase_c"/>
    <property type="match status" value="1"/>
</dbReference>
<dbReference type="InterPro" id="IPR036890">
    <property type="entry name" value="HATPase_C_sf"/>
</dbReference>
<keyword evidence="4 8" id="KW-0808">Transferase</keyword>
<keyword evidence="3" id="KW-0597">Phosphoprotein</keyword>
<dbReference type="Gene3D" id="3.30.565.10">
    <property type="entry name" value="Histidine kinase-like ATPase, C-terminal domain"/>
    <property type="match status" value="1"/>
</dbReference>
<dbReference type="InterPro" id="IPR003018">
    <property type="entry name" value="GAF"/>
</dbReference>
<keyword evidence="9" id="KW-1185">Reference proteome</keyword>
<dbReference type="STRING" id="485913.Krac_5053"/>
<evidence type="ECO:0000256" key="6">
    <source>
        <dbReference type="SAM" id="MobiDB-lite"/>
    </source>
</evidence>
<feature type="region of interest" description="Disordered" evidence="6">
    <location>
        <begin position="1"/>
        <end position="23"/>
    </location>
</feature>
<dbReference type="EMBL" id="ADVG01000003">
    <property type="protein sequence ID" value="EFH84041.1"/>
    <property type="molecule type" value="Genomic_DNA"/>
</dbReference>
<dbReference type="InParanoid" id="D6TUH3"/>
<sequence length="491" mass="55760">MKEQESREPEADEFATAQVNSVHKCNKNENADSDIKRGNELKLEDLAHLAINNSLLEFVMRLPALPILQSLALPQEAWYSLTQMMDIGQHLVELVKQQMRCDQVLLYTHTFPEGYTFLLSACGLSEEQLHKRCAASGAYRLSDYFDQDVIERLQNQEVIILLRSQIHLPPAFADDFGEQVILIAPLCARQHVVGRLVVGRADKEKPFSERDIELVKAIATLIVLVLERLLAMRKWMETAASEQVLAETNQRMNDFINLTSHELNTPLTAEIGSIQLALHRLQRLRKIQPDHPEVQRQLDRVESALHSALESAHQQKHIINYMVDDSLLQSNSLTLNKHLNNLANIVHDVVETMQPAYPQRLIRVFFADQEADYPVCVDKDRIKEVLHCFLENALAYSSRESAVDVTVSKKGSKVQVQIQDRGPGISPIDLEHIWERFYRSQGLGVQHRLDLSMGLSLYISKRLTELHGGEVGLESTPGIGSTFWFSLLLSK</sequence>
<dbReference type="InterPro" id="IPR005467">
    <property type="entry name" value="His_kinase_dom"/>
</dbReference>
<dbReference type="InterPro" id="IPR003661">
    <property type="entry name" value="HisK_dim/P_dom"/>
</dbReference>
<dbReference type="InterPro" id="IPR036097">
    <property type="entry name" value="HisK_dim/P_sf"/>
</dbReference>
<dbReference type="PRINTS" id="PR00344">
    <property type="entry name" value="BCTRLSENSOR"/>
</dbReference>
<organism evidence="8 9">
    <name type="scientific">Ktedonobacter racemifer DSM 44963</name>
    <dbReference type="NCBI Taxonomy" id="485913"/>
    <lineage>
        <taxon>Bacteria</taxon>
        <taxon>Bacillati</taxon>
        <taxon>Chloroflexota</taxon>
        <taxon>Ktedonobacteria</taxon>
        <taxon>Ktedonobacterales</taxon>
        <taxon>Ktedonobacteraceae</taxon>
        <taxon>Ktedonobacter</taxon>
    </lineage>
</organism>
<evidence type="ECO:0000256" key="5">
    <source>
        <dbReference type="ARBA" id="ARBA00023012"/>
    </source>
</evidence>
<dbReference type="CDD" id="cd00075">
    <property type="entry name" value="HATPase"/>
    <property type="match status" value="1"/>
</dbReference>
<evidence type="ECO:0000256" key="1">
    <source>
        <dbReference type="ARBA" id="ARBA00000085"/>
    </source>
</evidence>
<evidence type="ECO:0000256" key="2">
    <source>
        <dbReference type="ARBA" id="ARBA00012438"/>
    </source>
</evidence>
<gene>
    <name evidence="8" type="ORF">Krac_5053</name>
</gene>
<dbReference type="eggNOG" id="COG2205">
    <property type="taxonomic scope" value="Bacteria"/>
</dbReference>
<dbReference type="InterPro" id="IPR004358">
    <property type="entry name" value="Sig_transdc_His_kin-like_C"/>
</dbReference>
<dbReference type="PROSITE" id="PS50109">
    <property type="entry name" value="HIS_KIN"/>
    <property type="match status" value="1"/>
</dbReference>
<keyword evidence="4 8" id="KW-0418">Kinase</keyword>
<dbReference type="OrthoDB" id="9764438at2"/>
<name>D6TUH3_KTERA</name>
<dbReference type="PANTHER" id="PTHR43547">
    <property type="entry name" value="TWO-COMPONENT HISTIDINE KINASE"/>
    <property type="match status" value="1"/>
</dbReference>
<dbReference type="InterPro" id="IPR029016">
    <property type="entry name" value="GAF-like_dom_sf"/>
</dbReference>
<dbReference type="CDD" id="cd00082">
    <property type="entry name" value="HisKA"/>
    <property type="match status" value="1"/>
</dbReference>
<evidence type="ECO:0000256" key="4">
    <source>
        <dbReference type="ARBA" id="ARBA00022777"/>
    </source>
</evidence>
<dbReference type="EC" id="2.7.13.3" evidence="2"/>
<feature type="domain" description="Histidine kinase" evidence="7">
    <location>
        <begin position="258"/>
        <end position="491"/>
    </location>
</feature>
<evidence type="ECO:0000259" key="7">
    <source>
        <dbReference type="PROSITE" id="PS50109"/>
    </source>
</evidence>
<dbReference type="RefSeq" id="WP_007915218.1">
    <property type="nucleotide sequence ID" value="NZ_ADVG01000003.1"/>
</dbReference>
<dbReference type="Gene3D" id="3.30.450.40">
    <property type="match status" value="1"/>
</dbReference>
<dbReference type="SUPFAM" id="SSF55781">
    <property type="entry name" value="GAF domain-like"/>
    <property type="match status" value="1"/>
</dbReference>
<reference evidence="8 9" key="1">
    <citation type="journal article" date="2011" name="Stand. Genomic Sci.">
        <title>Non-contiguous finished genome sequence and contextual data of the filamentous soil bacterium Ktedonobacter racemifer type strain (SOSP1-21).</title>
        <authorList>
            <person name="Chang Y.J."/>
            <person name="Land M."/>
            <person name="Hauser L."/>
            <person name="Chertkov O."/>
            <person name="Del Rio T.G."/>
            <person name="Nolan M."/>
            <person name="Copeland A."/>
            <person name="Tice H."/>
            <person name="Cheng J.F."/>
            <person name="Lucas S."/>
            <person name="Han C."/>
            <person name="Goodwin L."/>
            <person name="Pitluck S."/>
            <person name="Ivanova N."/>
            <person name="Ovchinikova G."/>
            <person name="Pati A."/>
            <person name="Chen A."/>
            <person name="Palaniappan K."/>
            <person name="Mavromatis K."/>
            <person name="Liolios K."/>
            <person name="Brettin T."/>
            <person name="Fiebig A."/>
            <person name="Rohde M."/>
            <person name="Abt B."/>
            <person name="Goker M."/>
            <person name="Detter J.C."/>
            <person name="Woyke T."/>
            <person name="Bristow J."/>
            <person name="Eisen J.A."/>
            <person name="Markowitz V."/>
            <person name="Hugenholtz P."/>
            <person name="Kyrpides N.C."/>
            <person name="Klenk H.P."/>
            <person name="Lapidus A."/>
        </authorList>
    </citation>
    <scope>NUCLEOTIDE SEQUENCE [LARGE SCALE GENOMIC DNA]</scope>
    <source>
        <strain evidence="9">DSM 44963</strain>
    </source>
</reference>
<evidence type="ECO:0000256" key="3">
    <source>
        <dbReference type="ARBA" id="ARBA00022553"/>
    </source>
</evidence>
<comment type="caution">
    <text evidence="8">The sequence shown here is derived from an EMBL/GenBank/DDBJ whole genome shotgun (WGS) entry which is preliminary data.</text>
</comment>
<dbReference type="SMART" id="SM00388">
    <property type="entry name" value="HisKA"/>
    <property type="match status" value="1"/>
</dbReference>
<dbReference type="Proteomes" id="UP000004508">
    <property type="component" value="Unassembled WGS sequence"/>
</dbReference>
<dbReference type="SUPFAM" id="SSF47384">
    <property type="entry name" value="Homodimeric domain of signal transducing histidine kinase"/>
    <property type="match status" value="1"/>
</dbReference>
<dbReference type="Gene3D" id="1.10.287.130">
    <property type="match status" value="1"/>
</dbReference>
<keyword evidence="5" id="KW-0902">Two-component regulatory system</keyword>
<accession>D6TUH3</accession>
<dbReference type="GO" id="GO:0000155">
    <property type="term" value="F:phosphorelay sensor kinase activity"/>
    <property type="evidence" value="ECO:0007669"/>
    <property type="project" value="InterPro"/>
</dbReference>
<proteinExistence type="predicted"/>
<evidence type="ECO:0000313" key="8">
    <source>
        <dbReference type="EMBL" id="EFH84041.1"/>
    </source>
</evidence>
<dbReference type="Pfam" id="PF01590">
    <property type="entry name" value="GAF"/>
    <property type="match status" value="1"/>
</dbReference>
<protein>
    <recommendedName>
        <fullName evidence="2">histidine kinase</fullName>
        <ecNumber evidence="2">2.7.13.3</ecNumber>
    </recommendedName>
</protein>
<dbReference type="AlphaFoldDB" id="D6TUH3"/>
<evidence type="ECO:0000313" key="9">
    <source>
        <dbReference type="Proteomes" id="UP000004508"/>
    </source>
</evidence>